<feature type="non-terminal residue" evidence="3">
    <location>
        <position position="1"/>
    </location>
</feature>
<proteinExistence type="predicted"/>
<feature type="domain" description="EPS8 spectrin-like" evidence="2">
    <location>
        <begin position="111"/>
        <end position="264"/>
    </location>
</feature>
<dbReference type="Pfam" id="PF22975">
    <property type="entry name" value="EPS8_2nd"/>
    <property type="match status" value="1"/>
</dbReference>
<protein>
    <recommendedName>
        <fullName evidence="2">EPS8 spectrin-like domain-containing protein</fullName>
    </recommendedName>
</protein>
<dbReference type="InterPro" id="IPR039801">
    <property type="entry name" value="EPS8-like"/>
</dbReference>
<evidence type="ECO:0000256" key="1">
    <source>
        <dbReference type="SAM" id="MobiDB-lite"/>
    </source>
</evidence>
<dbReference type="STRING" id="299467.A0A443S008"/>
<dbReference type="Proteomes" id="UP000288716">
    <property type="component" value="Unassembled WGS sequence"/>
</dbReference>
<organism evidence="3 4">
    <name type="scientific">Leptotrombidium deliense</name>
    <dbReference type="NCBI Taxonomy" id="299467"/>
    <lineage>
        <taxon>Eukaryota</taxon>
        <taxon>Metazoa</taxon>
        <taxon>Ecdysozoa</taxon>
        <taxon>Arthropoda</taxon>
        <taxon>Chelicerata</taxon>
        <taxon>Arachnida</taxon>
        <taxon>Acari</taxon>
        <taxon>Acariformes</taxon>
        <taxon>Trombidiformes</taxon>
        <taxon>Prostigmata</taxon>
        <taxon>Anystina</taxon>
        <taxon>Parasitengona</taxon>
        <taxon>Trombiculoidea</taxon>
        <taxon>Trombiculidae</taxon>
        <taxon>Leptotrombidium</taxon>
    </lineage>
</organism>
<reference evidence="3 4" key="1">
    <citation type="journal article" date="2018" name="Gigascience">
        <title>Genomes of trombidid mites reveal novel predicted allergens and laterally-transferred genes associated with secondary metabolism.</title>
        <authorList>
            <person name="Dong X."/>
            <person name="Chaisiri K."/>
            <person name="Xia D."/>
            <person name="Armstrong S.D."/>
            <person name="Fang Y."/>
            <person name="Donnelly M.J."/>
            <person name="Kadowaki T."/>
            <person name="McGarry J.W."/>
            <person name="Darby A.C."/>
            <person name="Makepeace B.L."/>
        </authorList>
    </citation>
    <scope>NUCLEOTIDE SEQUENCE [LARGE SCALE GENOMIC DNA]</scope>
    <source>
        <strain evidence="3">UoL-UT</strain>
    </source>
</reference>
<dbReference type="GO" id="GO:0005886">
    <property type="term" value="C:plasma membrane"/>
    <property type="evidence" value="ECO:0007669"/>
    <property type="project" value="TreeGrafter"/>
</dbReference>
<dbReference type="GO" id="GO:0007266">
    <property type="term" value="P:Rho protein signal transduction"/>
    <property type="evidence" value="ECO:0007669"/>
    <property type="project" value="TreeGrafter"/>
</dbReference>
<dbReference type="InterPro" id="IPR055093">
    <property type="entry name" value="EPS8_2nd"/>
</dbReference>
<dbReference type="VEuPathDB" id="VectorBase:LDEU011175"/>
<comment type="caution">
    <text evidence="3">The sequence shown here is derived from an EMBL/GenBank/DDBJ whole genome shotgun (WGS) entry which is preliminary data.</text>
</comment>
<feature type="region of interest" description="Disordered" evidence="1">
    <location>
        <begin position="299"/>
        <end position="383"/>
    </location>
</feature>
<dbReference type="PANTHER" id="PTHR12287:SF23">
    <property type="entry name" value="AROUSER, ISOFORM A-RELATED"/>
    <property type="match status" value="1"/>
</dbReference>
<keyword evidence="4" id="KW-1185">Reference proteome</keyword>
<feature type="compositionally biased region" description="Polar residues" evidence="1">
    <location>
        <begin position="81"/>
        <end position="105"/>
    </location>
</feature>
<evidence type="ECO:0000259" key="2">
    <source>
        <dbReference type="Pfam" id="PF22975"/>
    </source>
</evidence>
<dbReference type="GO" id="GO:0003779">
    <property type="term" value="F:actin binding"/>
    <property type="evidence" value="ECO:0007669"/>
    <property type="project" value="TreeGrafter"/>
</dbReference>
<dbReference type="GO" id="GO:0035023">
    <property type="term" value="P:regulation of Rho protein signal transduction"/>
    <property type="evidence" value="ECO:0007669"/>
    <property type="project" value="TreeGrafter"/>
</dbReference>
<feature type="non-terminal residue" evidence="3">
    <location>
        <position position="421"/>
    </location>
</feature>
<feature type="compositionally biased region" description="Basic and acidic residues" evidence="1">
    <location>
        <begin position="311"/>
        <end position="354"/>
    </location>
</feature>
<name>A0A443S008_9ACAR</name>
<evidence type="ECO:0000313" key="4">
    <source>
        <dbReference type="Proteomes" id="UP000288716"/>
    </source>
</evidence>
<dbReference type="PANTHER" id="PTHR12287">
    <property type="entry name" value="EPIDERMAL GROWTH FACTOR RECEPTOR KINASE SUBSTRATE EPS8-RELATED PROTEIN"/>
    <property type="match status" value="1"/>
</dbReference>
<feature type="region of interest" description="Disordered" evidence="1">
    <location>
        <begin position="52"/>
        <end position="105"/>
    </location>
</feature>
<accession>A0A443S008</accession>
<dbReference type="EMBL" id="NCKV01015067">
    <property type="protein sequence ID" value="RWS20865.1"/>
    <property type="molecule type" value="Genomic_DNA"/>
</dbReference>
<sequence length="421" mass="46892">CVSHSAQQIVDDLNAWMRRYGNSNVHSEIAPSPNVSVKQAVNVFNAIAAQREKSNVSPVGGSPQRRSPVGPPHSRDHDSRSVVTTSSIDSNHHNGAQRTSSHEQSLSNERYVSILNHCFDDIERFIIRLQHAAAALRELQLRNHKRQGKGPAHAGDGLLAIRARGPSEEEFSEILSKFKLAFNLLAKLKGCIHDPNAPELVHFLFTPLAIIIEAARSNGPSPFDPSVVGMPYLSSDAIELLSNCCTSKEYDLWQSLGPNWTQPVRRHVVQPSRVHPGSFQPVFTDGWAPTITDPELMGFTSSSDQSEHEDDSIPMHVHRETTPVRRDAGRAEYSRHQHFIDSDAEEHMERERLSPQRGLPASARATQQPPSPIDSIERDSPTAVTMNDLEQSEWLAELQSRNAKIVRVLFPRTANNDKELT</sequence>
<evidence type="ECO:0000313" key="3">
    <source>
        <dbReference type="EMBL" id="RWS20865.1"/>
    </source>
</evidence>
<dbReference type="OrthoDB" id="4680325at2759"/>
<dbReference type="AlphaFoldDB" id="A0A443S008"/>
<gene>
    <name evidence="3" type="ORF">B4U80_08700</name>
</gene>